<dbReference type="AlphaFoldDB" id="A0A9W8P2N3"/>
<dbReference type="EMBL" id="JANVFU010000005">
    <property type="protein sequence ID" value="KAJ3745668.1"/>
    <property type="molecule type" value="Genomic_DNA"/>
</dbReference>
<evidence type="ECO:0000313" key="1">
    <source>
        <dbReference type="EMBL" id="KAJ3745668.1"/>
    </source>
</evidence>
<proteinExistence type="predicted"/>
<dbReference type="InterPro" id="IPR032675">
    <property type="entry name" value="LRR_dom_sf"/>
</dbReference>
<protein>
    <submittedName>
        <fullName evidence="1">Uncharacterized protein</fullName>
    </submittedName>
</protein>
<dbReference type="Proteomes" id="UP001142393">
    <property type="component" value="Unassembled WGS sequence"/>
</dbReference>
<name>A0A9W8P2N3_9AGAR</name>
<accession>A0A9W8P2N3</accession>
<reference evidence="1 2" key="1">
    <citation type="journal article" date="2023" name="Proc. Natl. Acad. Sci. U.S.A.">
        <title>A global phylogenomic analysis of the shiitake genus Lentinula.</title>
        <authorList>
            <person name="Sierra-Patev S."/>
            <person name="Min B."/>
            <person name="Naranjo-Ortiz M."/>
            <person name="Looney B."/>
            <person name="Konkel Z."/>
            <person name="Slot J.C."/>
            <person name="Sakamoto Y."/>
            <person name="Steenwyk J.L."/>
            <person name="Rokas A."/>
            <person name="Carro J."/>
            <person name="Camarero S."/>
            <person name="Ferreira P."/>
            <person name="Molpeceres G."/>
            <person name="Ruiz-Duenas F.J."/>
            <person name="Serrano A."/>
            <person name="Henrissat B."/>
            <person name="Drula E."/>
            <person name="Hughes K.W."/>
            <person name="Mata J.L."/>
            <person name="Ishikawa N.K."/>
            <person name="Vargas-Isla R."/>
            <person name="Ushijima S."/>
            <person name="Smith C.A."/>
            <person name="Donoghue J."/>
            <person name="Ahrendt S."/>
            <person name="Andreopoulos W."/>
            <person name="He G."/>
            <person name="LaButti K."/>
            <person name="Lipzen A."/>
            <person name="Ng V."/>
            <person name="Riley R."/>
            <person name="Sandor L."/>
            <person name="Barry K."/>
            <person name="Martinez A.T."/>
            <person name="Xiao Y."/>
            <person name="Gibbons J.G."/>
            <person name="Terashima K."/>
            <person name="Grigoriev I.V."/>
            <person name="Hibbett D."/>
        </authorList>
    </citation>
    <scope>NUCLEOTIDE SEQUENCE [LARGE SCALE GENOMIC DNA]</scope>
    <source>
        <strain evidence="1 2">TFB7810</strain>
    </source>
</reference>
<organism evidence="1 2">
    <name type="scientific">Lentinula detonsa</name>
    <dbReference type="NCBI Taxonomy" id="2804962"/>
    <lineage>
        <taxon>Eukaryota</taxon>
        <taxon>Fungi</taxon>
        <taxon>Dikarya</taxon>
        <taxon>Basidiomycota</taxon>
        <taxon>Agaricomycotina</taxon>
        <taxon>Agaricomycetes</taxon>
        <taxon>Agaricomycetidae</taxon>
        <taxon>Agaricales</taxon>
        <taxon>Marasmiineae</taxon>
        <taxon>Omphalotaceae</taxon>
        <taxon>Lentinula</taxon>
    </lineage>
</organism>
<sequence length="468" mass="53397">MCMQVSLPSELIHHIIEYLAYTPRPPHSYSRSQFKCASPELLALSVANWRLRRISLPFLFANIRIRHTKDAEEFQDLLAVLFQKFTKILAISYFYSRTKEGNQIVCQLLPHLKQLSCVELRCCNARSDLFKAILARPTVLSVLVEEQPDASLYDDLSKVVLVETSISASSSPNLDKCLNLGMRLGCLELVNLDLLDDNFGQRRFAGLEELILRMLASHLSFSWLSALSSGNPALKEVWLIDDELCYFPNHTPTFISSFVEESQHQDLSKNLTVQRVGLRRSTVQDWHVIGLTICTTSSLVEILTLIASSFPQLETLTLDLYIHADTYDADDLADVLARFSSLQVLHLHHIFKRIRFESRRCVTPLRDANRTSTLDTLAARAESGLLWFTSRVAKRVLSLDTVFINDMGPKYKRHGRGSRWYLEGWLQVLNNRDVDGVLRRCMDGVVYSDFRSGSRMLSHRYKMGSFAS</sequence>
<gene>
    <name evidence="1" type="ORF">DFH05DRAFT_1041500</name>
</gene>
<comment type="caution">
    <text evidence="1">The sequence shown here is derived from an EMBL/GenBank/DDBJ whole genome shotgun (WGS) entry which is preliminary data.</text>
</comment>
<evidence type="ECO:0000313" key="2">
    <source>
        <dbReference type="Proteomes" id="UP001142393"/>
    </source>
</evidence>
<keyword evidence="2" id="KW-1185">Reference proteome</keyword>
<dbReference type="Gene3D" id="3.80.10.10">
    <property type="entry name" value="Ribonuclease Inhibitor"/>
    <property type="match status" value="1"/>
</dbReference>